<feature type="compositionally biased region" description="Polar residues" evidence="1">
    <location>
        <begin position="34"/>
        <end position="50"/>
    </location>
</feature>
<evidence type="ECO:0000256" key="2">
    <source>
        <dbReference type="SAM" id="SignalP"/>
    </source>
</evidence>
<reference evidence="3" key="2">
    <citation type="submission" date="2011-02" db="EMBL/GenBank/DDBJ databases">
        <authorList>
            <person name="MacLean D."/>
        </authorList>
    </citation>
    <scope>NUCLEOTIDE SEQUENCE</scope>
</reference>
<accession>F0X049</accession>
<dbReference type="EMBL" id="FR824505">
    <property type="protein sequence ID" value="CCA27131.1"/>
    <property type="molecule type" value="Genomic_DNA"/>
</dbReference>
<dbReference type="AlphaFoldDB" id="F0X049"/>
<keyword evidence="2" id="KW-0732">Signal</keyword>
<reference evidence="3" key="1">
    <citation type="journal article" date="2011" name="PLoS Biol.">
        <title>Gene gain and loss during evolution of obligate parasitism in the white rust pathogen of Arabidopsis thaliana.</title>
        <authorList>
            <person name="Kemen E."/>
            <person name="Gardiner A."/>
            <person name="Schultz-Larsen T."/>
            <person name="Kemen A.C."/>
            <person name="Balmuth A.L."/>
            <person name="Robert-Seilaniantz A."/>
            <person name="Bailey K."/>
            <person name="Holub E."/>
            <person name="Studholme D.J."/>
            <person name="Maclean D."/>
            <person name="Jones J.D."/>
        </authorList>
    </citation>
    <scope>NUCLEOTIDE SEQUENCE</scope>
</reference>
<feature type="compositionally biased region" description="Polar residues" evidence="1">
    <location>
        <begin position="274"/>
        <end position="293"/>
    </location>
</feature>
<evidence type="ECO:0000256" key="1">
    <source>
        <dbReference type="SAM" id="MobiDB-lite"/>
    </source>
</evidence>
<organism evidence="3">
    <name type="scientific">Albugo laibachii Nc14</name>
    <dbReference type="NCBI Taxonomy" id="890382"/>
    <lineage>
        <taxon>Eukaryota</taxon>
        <taxon>Sar</taxon>
        <taxon>Stramenopiles</taxon>
        <taxon>Oomycota</taxon>
        <taxon>Peronosporomycetes</taxon>
        <taxon>Albuginales</taxon>
        <taxon>Albuginaceae</taxon>
        <taxon>Albugo</taxon>
    </lineage>
</organism>
<feature type="compositionally biased region" description="Polar residues" evidence="1">
    <location>
        <begin position="301"/>
        <end position="330"/>
    </location>
</feature>
<feature type="compositionally biased region" description="Polar residues" evidence="1">
    <location>
        <begin position="60"/>
        <end position="86"/>
    </location>
</feature>
<feature type="compositionally biased region" description="Basic and acidic residues" evidence="1">
    <location>
        <begin position="369"/>
        <end position="379"/>
    </location>
</feature>
<proteinExistence type="predicted"/>
<feature type="compositionally biased region" description="Polar residues" evidence="1">
    <location>
        <begin position="249"/>
        <end position="267"/>
    </location>
</feature>
<dbReference type="HOGENOM" id="CLU_652851_0_0_1"/>
<gene>
    <name evidence="3" type="primary">AlNc14C463G11787</name>
    <name evidence="3" type="ORF">ALNC14_132750</name>
</gene>
<feature type="chain" id="PRO_5003260037" evidence="2">
    <location>
        <begin position="24"/>
        <end position="421"/>
    </location>
</feature>
<evidence type="ECO:0000313" key="3">
    <source>
        <dbReference type="EMBL" id="CCA27131.1"/>
    </source>
</evidence>
<sequence>MPVTKSRLFWYLVAAICITSSLSNVNADEGSPEPLQTFSESAATDPSAEQQPLDAKTEASHANSILPSATQDTTTNPESSLTQEALSSPEGVVPQDSTLEANYVAPLNQPNANSVNTVLFPPNPNGFDPQQTHSPGMLSGLCTDVSVAQDATYCIKSPDICVGSGPAPISLNCPMAGDPAVMHCLPTLPSFQPRSGECRAPMNAKCVIVSGDTWGCAYDGYAPQGGYAMNQVPPPGLASMPMVNGYPVESSSTPSNPNAQTETSDSAENPPIAAQTNGEPASNPESSEATNPESKTKDTESSIAQGPSGSEENINKESFSGEANVQKTLGTSAESESKTKEEPTSADVESSNIDPKAATQPANSPPADLLKENEADKTGELPPSNTKNSGAIPTGSPDSKQESLDVTDPQKFSLESYHNNC</sequence>
<feature type="region of interest" description="Disordered" evidence="1">
    <location>
        <begin position="24"/>
        <end position="93"/>
    </location>
</feature>
<feature type="signal peptide" evidence="2">
    <location>
        <begin position="1"/>
        <end position="23"/>
    </location>
</feature>
<name>F0X049_9STRA</name>
<feature type="region of interest" description="Disordered" evidence="1">
    <location>
        <begin position="240"/>
        <end position="421"/>
    </location>
</feature>
<protein>
    <submittedName>
        <fullName evidence="3">Uncharacterized protein AlNc14C463G11787</fullName>
    </submittedName>
</protein>